<keyword evidence="1" id="KW-0732">Signal</keyword>
<dbReference type="InterPro" id="IPR037050">
    <property type="entry name" value="DUF1254_sf"/>
</dbReference>
<dbReference type="Pfam" id="PF06742">
    <property type="entry name" value="DUF1214"/>
    <property type="match status" value="1"/>
</dbReference>
<dbReference type="Pfam" id="PF06863">
    <property type="entry name" value="DUF1254"/>
    <property type="match status" value="1"/>
</dbReference>
<reference evidence="5" key="1">
    <citation type="journal article" date="2021" name="Syst. Appl. Microbiol.">
        <title>Roseomonas hellenica sp. nov., isolated from roots of wild-growing Alkanna tinctoria.</title>
        <authorList>
            <person name="Rat A."/>
            <person name="Naranjo H.D."/>
            <person name="Lebbe L."/>
            <person name="Cnockaert M."/>
            <person name="Krigas N."/>
            <person name="Grigoriadou K."/>
            <person name="Maloupa E."/>
            <person name="Willems A."/>
        </authorList>
    </citation>
    <scope>NUCLEOTIDE SEQUENCE [LARGE SCALE GENOMIC DNA]</scope>
    <source>
        <strain evidence="5">LMG 31159</strain>
    </source>
</reference>
<dbReference type="InterPro" id="IPR010621">
    <property type="entry name" value="DUF1214"/>
</dbReference>
<dbReference type="Gene3D" id="2.60.40.1610">
    <property type="entry name" value="Domain of unknown function DUF1254"/>
    <property type="match status" value="1"/>
</dbReference>
<evidence type="ECO:0000313" key="4">
    <source>
        <dbReference type="EMBL" id="MBR0650185.1"/>
    </source>
</evidence>
<feature type="domain" description="DUF1214" evidence="2">
    <location>
        <begin position="374"/>
        <end position="482"/>
    </location>
</feature>
<keyword evidence="5" id="KW-1185">Reference proteome</keyword>
<dbReference type="EMBL" id="JAAEDI010000010">
    <property type="protein sequence ID" value="MBR0650185.1"/>
    <property type="molecule type" value="Genomic_DNA"/>
</dbReference>
<dbReference type="Proteomes" id="UP000698752">
    <property type="component" value="Unassembled WGS sequence"/>
</dbReference>
<feature type="chain" id="PRO_5046425529" evidence="1">
    <location>
        <begin position="24"/>
        <end position="498"/>
    </location>
</feature>
<evidence type="ECO:0000313" key="5">
    <source>
        <dbReference type="Proteomes" id="UP000698752"/>
    </source>
</evidence>
<sequence length="498" mass="55149">MPIRRRSLAAASLVAGAAVPVSAGAQQAQRRASSAAAPTSATPATFAQVTKPADGVIMPEGYIRAMAQFAYAWAWPMVNQSSRRALITQAPRIGLNGGIVPVAPRGYIAMLVDYIKPEETFVTCPNQDVVYGNGYFSLDEQPVVIQVPDFADRFWVYALYDGRSDQFGQLGKPYGTRRGFYLIAGPRWQGRVPQGITGVVRSPTELANAIPRIFLNDTDEDRRAIRPVINQVMVYPLTEFTGRMKTMDYAALPSFPVPPSNGEETRWVDPERFFEQLPAILDAIAPQPGEEAIYANVRQLLNAGKADPAVARLLTESAVAAEREIVASFFQWRHNGVPAGNNWNRSKNNAQFGVDYFNRLGTAKSNMFDNRPNETQYFYTDLDGDGTQLHGAGSYAITFPAGQTPPVRGFWSMTLYNDKHLFHANPLNRFSLGTKNTNLVRNQDGSLTLYAGKDNPGQGREANWIPAPDENFSLYIRAYWGQQSVLDGTWQPPKVEKR</sequence>
<dbReference type="Gene3D" id="2.60.120.600">
    <property type="entry name" value="Domain of unknown function DUF1214, C-terminal domain"/>
    <property type="match status" value="1"/>
</dbReference>
<name>A0ABS5EGP5_9PROT</name>
<dbReference type="InterPro" id="IPR037049">
    <property type="entry name" value="DUF1214_C_sf"/>
</dbReference>
<dbReference type="PANTHER" id="PTHR36509:SF2">
    <property type="entry name" value="BLL3101 PROTEIN"/>
    <property type="match status" value="1"/>
</dbReference>
<dbReference type="SUPFAM" id="SSF160935">
    <property type="entry name" value="VPA0735-like"/>
    <property type="match status" value="1"/>
</dbReference>
<evidence type="ECO:0000259" key="3">
    <source>
        <dbReference type="Pfam" id="PF06863"/>
    </source>
</evidence>
<comment type="caution">
    <text evidence="4">The sequence shown here is derived from an EMBL/GenBank/DDBJ whole genome shotgun (WGS) entry which is preliminary data.</text>
</comment>
<proteinExistence type="predicted"/>
<feature type="domain" description="DUF1254" evidence="3">
    <location>
        <begin position="110"/>
        <end position="236"/>
    </location>
</feature>
<evidence type="ECO:0000256" key="1">
    <source>
        <dbReference type="SAM" id="SignalP"/>
    </source>
</evidence>
<gene>
    <name evidence="4" type="ORF">GXW78_10965</name>
</gene>
<organism evidence="4 5">
    <name type="scientific">Neoroseomonas terrae</name>
    <dbReference type="NCBI Taxonomy" id="424799"/>
    <lineage>
        <taxon>Bacteria</taxon>
        <taxon>Pseudomonadati</taxon>
        <taxon>Pseudomonadota</taxon>
        <taxon>Alphaproteobacteria</taxon>
        <taxon>Acetobacterales</taxon>
        <taxon>Acetobacteraceae</taxon>
        <taxon>Neoroseomonas</taxon>
    </lineage>
</organism>
<feature type="signal peptide" evidence="1">
    <location>
        <begin position="1"/>
        <end position="23"/>
    </location>
</feature>
<accession>A0ABS5EGP5</accession>
<evidence type="ECO:0000259" key="2">
    <source>
        <dbReference type="Pfam" id="PF06742"/>
    </source>
</evidence>
<dbReference type="InterPro" id="IPR010679">
    <property type="entry name" value="DUF1254"/>
</dbReference>
<protein>
    <submittedName>
        <fullName evidence="4">DUF1254 domain-containing protein</fullName>
    </submittedName>
</protein>
<dbReference type="PANTHER" id="PTHR36509">
    <property type="entry name" value="BLL3101 PROTEIN"/>
    <property type="match status" value="1"/>
</dbReference>